<proteinExistence type="predicted"/>
<reference evidence="2 3" key="1">
    <citation type="submission" date="2021-01" db="EMBL/GenBank/DDBJ databases">
        <title>Genome sequencing of Joostella atrarenae M1-2 (= KCTC 23194).</title>
        <authorList>
            <person name="Zakaria M.R."/>
            <person name="Lam M.Q."/>
            <person name="Chong C.S."/>
        </authorList>
    </citation>
    <scope>NUCLEOTIDE SEQUENCE [LARGE SCALE GENOMIC DNA]</scope>
    <source>
        <strain evidence="2 3">M1-2</strain>
    </source>
</reference>
<dbReference type="InterPro" id="IPR004843">
    <property type="entry name" value="Calcineurin-like_PHP"/>
</dbReference>
<dbReference type="Proteomes" id="UP000829517">
    <property type="component" value="Unassembled WGS sequence"/>
</dbReference>
<evidence type="ECO:0000313" key="3">
    <source>
        <dbReference type="Proteomes" id="UP000829517"/>
    </source>
</evidence>
<name>A0ABS9IYP0_9FLAO</name>
<dbReference type="RefSeq" id="WP_236957262.1">
    <property type="nucleotide sequence ID" value="NZ_JAETXX010000001.1"/>
</dbReference>
<dbReference type="Pfam" id="PF00149">
    <property type="entry name" value="Metallophos"/>
    <property type="match status" value="1"/>
</dbReference>
<dbReference type="Gene3D" id="2.40.160.50">
    <property type="entry name" value="membrane protein fhac: a member of the omp85/tpsb transporter family"/>
    <property type="match status" value="1"/>
</dbReference>
<keyword evidence="3" id="KW-1185">Reference proteome</keyword>
<evidence type="ECO:0000259" key="1">
    <source>
        <dbReference type="Pfam" id="PF00149"/>
    </source>
</evidence>
<sequence>MKNRLLPFLVIFLFISACATYKTKYKEGSYSESYPDKELDRRFFLIGDAGNSPADGKADGLALLENSVQKSTSKDYMIFLGDNIYPNGMPKKGAKNRENAEHQLKSQIDAVKNFKGTTFFIPGNHDWYNGGIDGIERQEDFIENIIQEKKVLLPSDACGIDEIEISDSVHLITIDSQWFLEDWDRHPTINDDCEIKTRKKFFIEFEGMLKKNEGKTVIVAIHHPLFTYGSHGGHFPAKSQLFPFQNYIPLPGVATVIDHVRKSGGVSIQDIQNERYKELSNKLQSLAIDAPANVIFTSGHEHNQQYIESNTIKQIIAGAGSKNGAAKLTDYALFTSGKQGYATLDIFKDGSSWVRFYTADENGNEEIAFQKEIYPPTPAPKTLDFPETYPEYIATTAYPKEKTEVSNAYAGFWGDHYRDIYGTEINAKVAILDTLYGGLKPSRMGGGHQTKTLRLVDKEGREFNMRAVKKSAVQFLQTVVLKDKVLSNEDLSSTLPEDILLDFYTTAHPYAAYTIPTLSKAIGIYHTNPKLYYVPKQKALGKYNDNYGDELYMIEERPSDEHKNVANFGYTEKIESTDDFFDNLRDDEKYKLDENAYIRARLFDMLIGDWDRHTDQWRWAEFDQDSTVLYRPIPRDRDQAYSDFDGAFLGSIRTLAAPAKMMQKYEPELKNLEWFNTEPFPMDRILLQNTTEENWVTQAKYIQDNLSNTIIEEAFENFPKEVQNESAEEIKSILKGRKNLLTDIAKDYYKILNEVVILRGTDKDDYIEVIRTDNNETRVIIHRIKGGEKADLIVDKTYNKKQTKEIWIYGLDDKDVFEVTGNGKKRILVRLIGGQNNDTFKIVNGKRVRFYDYKTKKNTIAVNNGGTKRFTDIYENNIFTYNKNKYSSRIIIPGLGFNPDAGIIAGLNYSITNFGFEKNPFSTRHSVSARYHFATQGIELKYDGEAGGLFKKLNLTYGARYNSATYARNFYGYGNETENNEDELGMDYYRTNLSNFSTHLGVVRRSFYGSTFNARFIFEGAEVDKIDDRFVGGLSNNALFYDWKYFATLEAKYTYESYDLDINPSRGMYFDIETGYTFYLSDSDKNGFGYLKPKLTFYNRLTKNKKLVLKSNVQSNLTFGNDYEFYQAPFLGGNSGLRGYRINRFTGKNSLVFNGDVRYTFNSFKTRILPMQLGIYGGVDYGRVWVRNDDSNVWHNSFGGGLYIIASKLINLDLSFFNSKEGNRFAFKFGVSL</sequence>
<dbReference type="PROSITE" id="PS51257">
    <property type="entry name" value="PROKAR_LIPOPROTEIN"/>
    <property type="match status" value="1"/>
</dbReference>
<organism evidence="2 3">
    <name type="scientific">Joostella atrarenae</name>
    <dbReference type="NCBI Taxonomy" id="679257"/>
    <lineage>
        <taxon>Bacteria</taxon>
        <taxon>Pseudomonadati</taxon>
        <taxon>Bacteroidota</taxon>
        <taxon>Flavobacteriia</taxon>
        <taxon>Flavobacteriales</taxon>
        <taxon>Flavobacteriaceae</taxon>
        <taxon>Joostella</taxon>
    </lineage>
</organism>
<dbReference type="InterPro" id="IPR029052">
    <property type="entry name" value="Metallo-depent_PP-like"/>
</dbReference>
<gene>
    <name evidence="2" type="ORF">JM658_00460</name>
</gene>
<dbReference type="SUPFAM" id="SSF56300">
    <property type="entry name" value="Metallo-dependent phosphatases"/>
    <property type="match status" value="1"/>
</dbReference>
<dbReference type="Gene3D" id="3.60.21.10">
    <property type="match status" value="1"/>
</dbReference>
<dbReference type="EMBL" id="JAETXX010000001">
    <property type="protein sequence ID" value="MCF8713288.1"/>
    <property type="molecule type" value="Genomic_DNA"/>
</dbReference>
<accession>A0ABS9IYP0</accession>
<protein>
    <submittedName>
        <fullName evidence="2">Metallophosphoesterase</fullName>
    </submittedName>
</protein>
<feature type="domain" description="Calcineurin-like phosphoesterase" evidence="1">
    <location>
        <begin position="42"/>
        <end position="232"/>
    </location>
</feature>
<comment type="caution">
    <text evidence="2">The sequence shown here is derived from an EMBL/GenBank/DDBJ whole genome shotgun (WGS) entry which is preliminary data.</text>
</comment>
<evidence type="ECO:0000313" key="2">
    <source>
        <dbReference type="EMBL" id="MCF8713288.1"/>
    </source>
</evidence>